<dbReference type="InterPro" id="IPR036102">
    <property type="entry name" value="OsmC/Ohrsf"/>
</dbReference>
<accession>A0A4V2Q8S1</accession>
<name>A0A4V2Q8S1_9FIRM</name>
<gene>
    <name evidence="1" type="ORF">EV210_10483</name>
</gene>
<protein>
    <submittedName>
        <fullName evidence="1">Putative OsmC-like protein</fullName>
    </submittedName>
</protein>
<reference evidence="1 2" key="1">
    <citation type="submission" date="2019-03" db="EMBL/GenBank/DDBJ databases">
        <title>Genomic Encyclopedia of Type Strains, Phase IV (KMG-IV): sequencing the most valuable type-strain genomes for metagenomic binning, comparative biology and taxonomic classification.</title>
        <authorList>
            <person name="Goeker M."/>
        </authorList>
    </citation>
    <scope>NUCLEOTIDE SEQUENCE [LARGE SCALE GENOMIC DNA]</scope>
    <source>
        <strain evidence="1 2">DSM 15969</strain>
    </source>
</reference>
<evidence type="ECO:0000313" key="2">
    <source>
        <dbReference type="Proteomes" id="UP000295063"/>
    </source>
</evidence>
<dbReference type="PANTHER" id="PTHR39624">
    <property type="entry name" value="PROTEIN INVOLVED IN RIMO-MEDIATED BETA-METHYLTHIOLATION OF RIBOSOMAL PROTEIN S12 YCAO"/>
    <property type="match status" value="1"/>
</dbReference>
<dbReference type="Pfam" id="PF02566">
    <property type="entry name" value="OsmC"/>
    <property type="match status" value="1"/>
</dbReference>
<dbReference type="RefSeq" id="WP_132077605.1">
    <property type="nucleotide sequence ID" value="NZ_DAMAKO010000007.1"/>
</dbReference>
<dbReference type="PANTHER" id="PTHR39624:SF2">
    <property type="entry name" value="OSMC-LIKE PROTEIN"/>
    <property type="match status" value="1"/>
</dbReference>
<organism evidence="1 2">
    <name type="scientific">Anaerospora hongkongensis</name>
    <dbReference type="NCBI Taxonomy" id="244830"/>
    <lineage>
        <taxon>Bacteria</taxon>
        <taxon>Bacillati</taxon>
        <taxon>Bacillota</taxon>
        <taxon>Negativicutes</taxon>
        <taxon>Selenomonadales</taxon>
        <taxon>Sporomusaceae</taxon>
        <taxon>Anaerospora</taxon>
    </lineage>
</organism>
<evidence type="ECO:0000313" key="1">
    <source>
        <dbReference type="EMBL" id="TCL38117.1"/>
    </source>
</evidence>
<dbReference type="InterPro" id="IPR015946">
    <property type="entry name" value="KH_dom-like_a/b"/>
</dbReference>
<dbReference type="AlphaFoldDB" id="A0A4V2Q8S1"/>
<dbReference type="SUPFAM" id="SSF82784">
    <property type="entry name" value="OsmC-like"/>
    <property type="match status" value="1"/>
</dbReference>
<dbReference type="OrthoDB" id="13625at2"/>
<dbReference type="EMBL" id="SLUI01000004">
    <property type="protein sequence ID" value="TCL38117.1"/>
    <property type="molecule type" value="Genomic_DNA"/>
</dbReference>
<sequence length="136" mass="14673">MATIQTTYLGGLRTEAVHTQSGSSLITDAPLDNHGRGEAFSPTDLLAASYGSCVLTIMGLAAQTHGFTINGAQVKTTKIMGTSPRRVVELIAEFILPSNAYTSKERKIIELAAKECPVYNSLHPDIKKTITFTYPE</sequence>
<dbReference type="Proteomes" id="UP000295063">
    <property type="component" value="Unassembled WGS sequence"/>
</dbReference>
<dbReference type="Gene3D" id="3.30.300.20">
    <property type="match status" value="1"/>
</dbReference>
<keyword evidence="2" id="KW-1185">Reference proteome</keyword>
<proteinExistence type="predicted"/>
<comment type="caution">
    <text evidence="1">The sequence shown here is derived from an EMBL/GenBank/DDBJ whole genome shotgun (WGS) entry which is preliminary data.</text>
</comment>
<dbReference type="InterPro" id="IPR003718">
    <property type="entry name" value="OsmC/Ohr_fam"/>
</dbReference>